<dbReference type="PROSITE" id="PS50048">
    <property type="entry name" value="ZN2_CY6_FUNGAL_2"/>
    <property type="match status" value="1"/>
</dbReference>
<dbReference type="InterPro" id="IPR050815">
    <property type="entry name" value="TF_fung"/>
</dbReference>
<feature type="compositionally biased region" description="Basic residues" evidence="6">
    <location>
        <begin position="66"/>
        <end position="76"/>
    </location>
</feature>
<proteinExistence type="predicted"/>
<evidence type="ECO:0000313" key="8">
    <source>
        <dbReference type="EMBL" id="KAF2235988.1"/>
    </source>
</evidence>
<dbReference type="PANTHER" id="PTHR47338">
    <property type="entry name" value="ZN(II)2CYS6 TRANSCRIPTION FACTOR (EUROFUNG)-RELATED"/>
    <property type="match status" value="1"/>
</dbReference>
<gene>
    <name evidence="8" type="ORF">EV356DRAFT_92919</name>
</gene>
<dbReference type="GO" id="GO:0000981">
    <property type="term" value="F:DNA-binding transcription factor activity, RNA polymerase II-specific"/>
    <property type="evidence" value="ECO:0007669"/>
    <property type="project" value="InterPro"/>
</dbReference>
<evidence type="ECO:0000313" key="9">
    <source>
        <dbReference type="Proteomes" id="UP000800092"/>
    </source>
</evidence>
<organism evidence="8 9">
    <name type="scientific">Viridothelium virens</name>
    <name type="common">Speckled blister lichen</name>
    <name type="synonym">Trypethelium virens</name>
    <dbReference type="NCBI Taxonomy" id="1048519"/>
    <lineage>
        <taxon>Eukaryota</taxon>
        <taxon>Fungi</taxon>
        <taxon>Dikarya</taxon>
        <taxon>Ascomycota</taxon>
        <taxon>Pezizomycotina</taxon>
        <taxon>Dothideomycetes</taxon>
        <taxon>Dothideomycetes incertae sedis</taxon>
        <taxon>Trypetheliales</taxon>
        <taxon>Trypetheliaceae</taxon>
        <taxon>Viridothelium</taxon>
    </lineage>
</organism>
<dbReference type="AlphaFoldDB" id="A0A6A6HDS0"/>
<dbReference type="SUPFAM" id="SSF57701">
    <property type="entry name" value="Zn2/Cys6 DNA-binding domain"/>
    <property type="match status" value="1"/>
</dbReference>
<evidence type="ECO:0000256" key="5">
    <source>
        <dbReference type="ARBA" id="ARBA00023242"/>
    </source>
</evidence>
<dbReference type="SMART" id="SM00066">
    <property type="entry name" value="GAL4"/>
    <property type="match status" value="1"/>
</dbReference>
<dbReference type="InterPro" id="IPR036864">
    <property type="entry name" value="Zn2-C6_fun-type_DNA-bd_sf"/>
</dbReference>
<dbReference type="Proteomes" id="UP000800092">
    <property type="component" value="Unassembled WGS sequence"/>
</dbReference>
<keyword evidence="2" id="KW-0479">Metal-binding</keyword>
<evidence type="ECO:0000256" key="6">
    <source>
        <dbReference type="SAM" id="MobiDB-lite"/>
    </source>
</evidence>
<name>A0A6A6HDS0_VIRVR</name>
<dbReference type="GO" id="GO:0005634">
    <property type="term" value="C:nucleus"/>
    <property type="evidence" value="ECO:0007669"/>
    <property type="project" value="UniProtKB-SubCell"/>
</dbReference>
<dbReference type="Pfam" id="PF00172">
    <property type="entry name" value="Zn_clus"/>
    <property type="match status" value="1"/>
</dbReference>
<dbReference type="CDD" id="cd00067">
    <property type="entry name" value="GAL4"/>
    <property type="match status" value="1"/>
</dbReference>
<feature type="region of interest" description="Disordered" evidence="6">
    <location>
        <begin position="65"/>
        <end position="97"/>
    </location>
</feature>
<keyword evidence="4" id="KW-0804">Transcription</keyword>
<evidence type="ECO:0000256" key="3">
    <source>
        <dbReference type="ARBA" id="ARBA00023015"/>
    </source>
</evidence>
<dbReference type="OrthoDB" id="2328572at2759"/>
<feature type="domain" description="Zn(2)-C6 fungal-type" evidence="7">
    <location>
        <begin position="32"/>
        <end position="62"/>
    </location>
</feature>
<keyword evidence="3" id="KW-0805">Transcription regulation</keyword>
<keyword evidence="9" id="KW-1185">Reference proteome</keyword>
<dbReference type="PROSITE" id="PS00463">
    <property type="entry name" value="ZN2_CY6_FUNGAL_1"/>
    <property type="match status" value="1"/>
</dbReference>
<dbReference type="InterPro" id="IPR001138">
    <property type="entry name" value="Zn2Cys6_DnaBD"/>
</dbReference>
<keyword evidence="5" id="KW-0539">Nucleus</keyword>
<feature type="compositionally biased region" description="Polar residues" evidence="6">
    <location>
        <begin position="84"/>
        <end position="97"/>
    </location>
</feature>
<evidence type="ECO:0000256" key="4">
    <source>
        <dbReference type="ARBA" id="ARBA00023163"/>
    </source>
</evidence>
<dbReference type="EMBL" id="ML991788">
    <property type="protein sequence ID" value="KAF2235988.1"/>
    <property type="molecule type" value="Genomic_DNA"/>
</dbReference>
<dbReference type="GO" id="GO:0008270">
    <property type="term" value="F:zinc ion binding"/>
    <property type="evidence" value="ECO:0007669"/>
    <property type="project" value="InterPro"/>
</dbReference>
<feature type="compositionally biased region" description="Basic and acidic residues" evidence="6">
    <location>
        <begin position="135"/>
        <end position="144"/>
    </location>
</feature>
<dbReference type="Gene3D" id="4.10.240.10">
    <property type="entry name" value="Zn(2)-C6 fungal-type DNA-binding domain"/>
    <property type="match status" value="1"/>
</dbReference>
<feature type="region of interest" description="Disordered" evidence="6">
    <location>
        <begin position="135"/>
        <end position="159"/>
    </location>
</feature>
<evidence type="ECO:0000256" key="1">
    <source>
        <dbReference type="ARBA" id="ARBA00004123"/>
    </source>
</evidence>
<evidence type="ECO:0000259" key="7">
    <source>
        <dbReference type="PROSITE" id="PS50048"/>
    </source>
</evidence>
<dbReference type="PANTHER" id="PTHR47338:SF5">
    <property type="entry name" value="ZN(II)2CYS6 TRANSCRIPTION FACTOR (EUROFUNG)"/>
    <property type="match status" value="1"/>
</dbReference>
<accession>A0A6A6HDS0</accession>
<sequence length="206" mass="23120">MFATLRCTKDNFFVKNSQYQTPGTAFRPRNLACKNCREKKLRCSRQKDGCNACKENNIQCIYNKQASRRRSKRRAQSPKALTDTARSQSPAGARNLSNETQQLLGASMDTASSMIEDDARNDDAIISISLSTTSEHVDPLEDPHSVFPESDPFPEEQTRPIRPRLDFESISTDTADQILCDSHDILNGASDDTGIGRTEISMQMFY</sequence>
<protein>
    <recommendedName>
        <fullName evidence="7">Zn(2)-C6 fungal-type domain-containing protein</fullName>
    </recommendedName>
</protein>
<comment type="subcellular location">
    <subcellularLocation>
        <location evidence="1">Nucleus</location>
    </subcellularLocation>
</comment>
<reference evidence="8" key="1">
    <citation type="journal article" date="2020" name="Stud. Mycol.">
        <title>101 Dothideomycetes genomes: a test case for predicting lifestyles and emergence of pathogens.</title>
        <authorList>
            <person name="Haridas S."/>
            <person name="Albert R."/>
            <person name="Binder M."/>
            <person name="Bloem J."/>
            <person name="Labutti K."/>
            <person name="Salamov A."/>
            <person name="Andreopoulos B."/>
            <person name="Baker S."/>
            <person name="Barry K."/>
            <person name="Bills G."/>
            <person name="Bluhm B."/>
            <person name="Cannon C."/>
            <person name="Castanera R."/>
            <person name="Culley D."/>
            <person name="Daum C."/>
            <person name="Ezra D."/>
            <person name="Gonzalez J."/>
            <person name="Henrissat B."/>
            <person name="Kuo A."/>
            <person name="Liang C."/>
            <person name="Lipzen A."/>
            <person name="Lutzoni F."/>
            <person name="Magnuson J."/>
            <person name="Mondo S."/>
            <person name="Nolan M."/>
            <person name="Ohm R."/>
            <person name="Pangilinan J."/>
            <person name="Park H.-J."/>
            <person name="Ramirez L."/>
            <person name="Alfaro M."/>
            <person name="Sun H."/>
            <person name="Tritt A."/>
            <person name="Yoshinaga Y."/>
            <person name="Zwiers L.-H."/>
            <person name="Turgeon B."/>
            <person name="Goodwin S."/>
            <person name="Spatafora J."/>
            <person name="Crous P."/>
            <person name="Grigoriev I."/>
        </authorList>
    </citation>
    <scope>NUCLEOTIDE SEQUENCE</scope>
    <source>
        <strain evidence="8">Tuck. ex Michener</strain>
    </source>
</reference>
<evidence type="ECO:0000256" key="2">
    <source>
        <dbReference type="ARBA" id="ARBA00022723"/>
    </source>
</evidence>